<dbReference type="PROSITE" id="PS50889">
    <property type="entry name" value="S4"/>
    <property type="match status" value="1"/>
</dbReference>
<sequence>MTGDRSMPVPEGLAGMRVDAGLARLLGLSRSAVAVIAENGGVELDGVPAGKSDRLTAGAWLHVQLPEAPPPPENTPVEIEGMTILYSDDDIVAVDKPAAVAAHASVGWTGPTVLGGLAAAGYRISTSGVHERQGIVHRLDVGTSGVMVVALSERAYTVLKRAFKQRTVDKRYHALVQGHPDPSSGTIDAPIGRHPGGEWKFAVTKNGRHSLTHYDTVEAFVAASLLDVHLETGRTHQIRVHFAALHHPCCGDLVYGADPKLAKRLGLQRQWLHARSLAFAHPADGRRVEIVSPYPPDLQHALDVLPRRGVSDAHSVGFRASTNTRVGWVTKRPSTWMRSCNSTSR</sequence>
<name>A0PNY1_MYCUA</name>
<gene>
    <name evidence="8" type="ordered locus">MUL_1538</name>
</gene>
<keyword evidence="5" id="KW-0694">RNA-binding</keyword>
<dbReference type="GO" id="GO:0009982">
    <property type="term" value="F:pseudouridine synthase activity"/>
    <property type="evidence" value="ECO:0007669"/>
    <property type="project" value="InterPro"/>
</dbReference>
<comment type="catalytic activity">
    <reaction evidence="1 6">
        <text>a uridine in RNA = a pseudouridine in RNA</text>
        <dbReference type="Rhea" id="RHEA:48348"/>
        <dbReference type="Rhea" id="RHEA-COMP:12068"/>
        <dbReference type="Rhea" id="RHEA-COMP:12069"/>
        <dbReference type="ChEBI" id="CHEBI:65314"/>
        <dbReference type="ChEBI" id="CHEBI:65315"/>
    </reaction>
</comment>
<keyword evidence="3 6" id="KW-0413">Isomerase</keyword>
<dbReference type="KEGG" id="mul:MUL_1538"/>
<dbReference type="InterPro" id="IPR006224">
    <property type="entry name" value="PsdUridine_synth_RluA-like_CS"/>
</dbReference>
<dbReference type="Proteomes" id="UP000000765">
    <property type="component" value="Chromosome"/>
</dbReference>
<accession>A0PNY1</accession>
<dbReference type="PANTHER" id="PTHR21600:SF44">
    <property type="entry name" value="RIBOSOMAL LARGE SUBUNIT PSEUDOURIDINE SYNTHASE D"/>
    <property type="match status" value="1"/>
</dbReference>
<comment type="similarity">
    <text evidence="2 6">Belongs to the pseudouridine synthase RluA family.</text>
</comment>
<reference evidence="8 9" key="1">
    <citation type="journal article" date="2007" name="Genome Res.">
        <title>Reductive evolution and niche adaptation inferred from the genome of Mycobacterium ulcerans, the causative agent of Buruli ulcer.</title>
        <authorList>
            <person name="Stinear T.P."/>
            <person name="Seemann T."/>
            <person name="Pidot S."/>
            <person name="Frigui W."/>
            <person name="Reysset G."/>
            <person name="Garnier T."/>
            <person name="Meurice G."/>
            <person name="Simon D."/>
            <person name="Bouchier C."/>
            <person name="Ma L."/>
            <person name="Tichit M."/>
            <person name="Porter J.L."/>
            <person name="Ryan J."/>
            <person name="Johnson P.D."/>
            <person name="Davies J.K."/>
            <person name="Jenkin G.A."/>
            <person name="Small P.L."/>
            <person name="Jones L.M."/>
            <person name="Tekaia F."/>
            <person name="Laval F."/>
            <person name="Daffe M."/>
            <person name="Parkhill J."/>
            <person name="Cole S.T."/>
        </authorList>
    </citation>
    <scope>NUCLEOTIDE SEQUENCE [LARGE SCALE GENOMIC DNA]</scope>
    <source>
        <strain evidence="8 9">Agy99</strain>
    </source>
</reference>
<dbReference type="GO" id="GO:0140098">
    <property type="term" value="F:catalytic activity, acting on RNA"/>
    <property type="evidence" value="ECO:0007669"/>
    <property type="project" value="UniProtKB-ARBA"/>
</dbReference>
<dbReference type="NCBIfam" id="TIGR00005">
    <property type="entry name" value="rluA_subfam"/>
    <property type="match status" value="1"/>
</dbReference>
<dbReference type="Gene3D" id="3.30.2350.10">
    <property type="entry name" value="Pseudouridine synthase"/>
    <property type="match status" value="1"/>
</dbReference>
<dbReference type="InterPro" id="IPR006225">
    <property type="entry name" value="PsdUridine_synth_RluC/D"/>
</dbReference>
<evidence type="ECO:0000256" key="6">
    <source>
        <dbReference type="RuleBase" id="RU362028"/>
    </source>
</evidence>
<evidence type="ECO:0000256" key="3">
    <source>
        <dbReference type="ARBA" id="ARBA00023235"/>
    </source>
</evidence>
<dbReference type="EMBL" id="CP000325">
    <property type="protein sequence ID" value="ABL04050.1"/>
    <property type="molecule type" value="Genomic_DNA"/>
</dbReference>
<dbReference type="Gene3D" id="3.10.290.10">
    <property type="entry name" value="RNA-binding S4 domain"/>
    <property type="match status" value="1"/>
</dbReference>
<evidence type="ECO:0000259" key="7">
    <source>
        <dbReference type="Pfam" id="PF00849"/>
    </source>
</evidence>
<evidence type="ECO:0000313" key="8">
    <source>
        <dbReference type="EMBL" id="ABL04050.1"/>
    </source>
</evidence>
<dbReference type="GO" id="GO:0000455">
    <property type="term" value="P:enzyme-directed rRNA pseudouridine synthesis"/>
    <property type="evidence" value="ECO:0007669"/>
    <property type="project" value="TreeGrafter"/>
</dbReference>
<dbReference type="HOGENOM" id="CLU_016902_4_4_11"/>
<dbReference type="EC" id="5.4.99.-" evidence="6"/>
<organism evidence="8 9">
    <name type="scientific">Mycobacterium ulcerans (strain Agy99)</name>
    <dbReference type="NCBI Taxonomy" id="362242"/>
    <lineage>
        <taxon>Bacteria</taxon>
        <taxon>Bacillati</taxon>
        <taxon>Actinomycetota</taxon>
        <taxon>Actinomycetes</taxon>
        <taxon>Mycobacteriales</taxon>
        <taxon>Mycobacteriaceae</taxon>
        <taxon>Mycobacterium</taxon>
        <taxon>Mycobacterium ulcerans group</taxon>
    </lineage>
</organism>
<dbReference type="eggNOG" id="COG0564">
    <property type="taxonomic scope" value="Bacteria"/>
</dbReference>
<dbReference type="InterPro" id="IPR050188">
    <property type="entry name" value="RluA_PseudoU_synthase"/>
</dbReference>
<dbReference type="GO" id="GO:0003723">
    <property type="term" value="F:RNA binding"/>
    <property type="evidence" value="ECO:0007669"/>
    <property type="project" value="UniProtKB-KW"/>
</dbReference>
<dbReference type="InterPro" id="IPR020103">
    <property type="entry name" value="PsdUridine_synth_cat_dom_sf"/>
</dbReference>
<proteinExistence type="inferred from homology"/>
<dbReference type="PROSITE" id="PS01129">
    <property type="entry name" value="PSI_RLU"/>
    <property type="match status" value="1"/>
</dbReference>
<evidence type="ECO:0000256" key="1">
    <source>
        <dbReference type="ARBA" id="ARBA00000073"/>
    </source>
</evidence>
<comment type="function">
    <text evidence="6">Responsible for synthesis of pseudouridine from uracil.</text>
</comment>
<dbReference type="AlphaFoldDB" id="A0PNY1"/>
<evidence type="ECO:0000256" key="4">
    <source>
        <dbReference type="PIRSR" id="PIRSR606225-1"/>
    </source>
</evidence>
<evidence type="ECO:0000256" key="2">
    <source>
        <dbReference type="ARBA" id="ARBA00010876"/>
    </source>
</evidence>
<feature type="active site" evidence="4">
    <location>
        <position position="140"/>
    </location>
</feature>
<dbReference type="CDD" id="cd02869">
    <property type="entry name" value="PseudoU_synth_RluA_like"/>
    <property type="match status" value="1"/>
</dbReference>
<feature type="domain" description="Pseudouridine synthase RsuA/RluA-like" evidence="7">
    <location>
        <begin position="91"/>
        <end position="244"/>
    </location>
</feature>
<dbReference type="InterPro" id="IPR006145">
    <property type="entry name" value="PsdUridine_synth_RsuA/RluA"/>
</dbReference>
<dbReference type="Pfam" id="PF00849">
    <property type="entry name" value="PseudoU_synth_2"/>
    <property type="match status" value="1"/>
</dbReference>
<dbReference type="PANTHER" id="PTHR21600">
    <property type="entry name" value="MITOCHONDRIAL RNA PSEUDOURIDINE SYNTHASE"/>
    <property type="match status" value="1"/>
</dbReference>
<dbReference type="SUPFAM" id="SSF55120">
    <property type="entry name" value="Pseudouridine synthase"/>
    <property type="match status" value="1"/>
</dbReference>
<evidence type="ECO:0000313" key="9">
    <source>
        <dbReference type="Proteomes" id="UP000000765"/>
    </source>
</evidence>
<dbReference type="InterPro" id="IPR036986">
    <property type="entry name" value="S4_RNA-bd_sf"/>
</dbReference>
<protein>
    <recommendedName>
        <fullName evidence="6">Pseudouridine synthase</fullName>
        <ecNumber evidence="6">5.4.99.-</ecNumber>
    </recommendedName>
</protein>
<evidence type="ECO:0000256" key="5">
    <source>
        <dbReference type="PROSITE-ProRule" id="PRU00182"/>
    </source>
</evidence>